<reference evidence="3" key="1">
    <citation type="submission" date="2023-12" db="EMBL/GenBank/DDBJ databases">
        <title>Genome assembly of Anisodus tanguticus.</title>
        <authorList>
            <person name="Wang Y.-J."/>
        </authorList>
    </citation>
    <scope>NUCLEOTIDE SEQUENCE</scope>
    <source>
        <strain evidence="3">KB-2021</strain>
        <tissue evidence="3">Leaf</tissue>
    </source>
</reference>
<dbReference type="GO" id="GO:0000149">
    <property type="term" value="F:SNARE binding"/>
    <property type="evidence" value="ECO:0007669"/>
    <property type="project" value="TreeGrafter"/>
</dbReference>
<dbReference type="EMBL" id="JAVYJV010000060">
    <property type="protein sequence ID" value="KAK4337049.1"/>
    <property type="molecule type" value="Genomic_DNA"/>
</dbReference>
<evidence type="ECO:0000313" key="3">
    <source>
        <dbReference type="EMBL" id="KAK4337049.1"/>
    </source>
</evidence>
<dbReference type="GO" id="GO:0090110">
    <property type="term" value="P:COPII-coated vesicle cargo loading"/>
    <property type="evidence" value="ECO:0007669"/>
    <property type="project" value="TreeGrafter"/>
</dbReference>
<proteinExistence type="predicted"/>
<feature type="domain" description="Sec23/Sec24 beta-sandwich" evidence="2">
    <location>
        <begin position="142"/>
        <end position="226"/>
    </location>
</feature>
<dbReference type="Gene3D" id="2.60.40.1670">
    <property type="entry name" value="beta-sandwich domain of Sec23/24"/>
    <property type="match status" value="1"/>
</dbReference>
<evidence type="ECO:0000313" key="4">
    <source>
        <dbReference type="Proteomes" id="UP001291623"/>
    </source>
</evidence>
<dbReference type="Proteomes" id="UP001291623">
    <property type="component" value="Unassembled WGS sequence"/>
</dbReference>
<evidence type="ECO:0000259" key="1">
    <source>
        <dbReference type="Pfam" id="PF04811"/>
    </source>
</evidence>
<dbReference type="GO" id="GO:0008270">
    <property type="term" value="F:zinc ion binding"/>
    <property type="evidence" value="ECO:0007669"/>
    <property type="project" value="TreeGrafter"/>
</dbReference>
<dbReference type="GO" id="GO:0030127">
    <property type="term" value="C:COPII vesicle coat"/>
    <property type="evidence" value="ECO:0007669"/>
    <property type="project" value="InterPro"/>
</dbReference>
<accession>A0AAE1QNK3</accession>
<dbReference type="Pfam" id="PF08033">
    <property type="entry name" value="Sec23_BS"/>
    <property type="match status" value="1"/>
</dbReference>
<dbReference type="AlphaFoldDB" id="A0AAE1QNK3"/>
<dbReference type="InterPro" id="IPR050550">
    <property type="entry name" value="SEC23_SEC24_subfamily"/>
</dbReference>
<dbReference type="InterPro" id="IPR012990">
    <property type="entry name" value="Beta-sandwich_Sec23_24"/>
</dbReference>
<dbReference type="PANTHER" id="PTHR13803">
    <property type="entry name" value="SEC24-RELATED PROTEIN"/>
    <property type="match status" value="1"/>
</dbReference>
<dbReference type="Gene3D" id="3.40.50.410">
    <property type="entry name" value="von Willebrand factor, type A domain"/>
    <property type="match status" value="1"/>
</dbReference>
<dbReference type="GO" id="GO:0070971">
    <property type="term" value="C:endoplasmic reticulum exit site"/>
    <property type="evidence" value="ECO:0007669"/>
    <property type="project" value="TreeGrafter"/>
</dbReference>
<protein>
    <submittedName>
        <fullName evidence="3">Uncharacterized protein</fullName>
    </submittedName>
</protein>
<organism evidence="3 4">
    <name type="scientific">Anisodus tanguticus</name>
    <dbReference type="NCBI Taxonomy" id="243964"/>
    <lineage>
        <taxon>Eukaryota</taxon>
        <taxon>Viridiplantae</taxon>
        <taxon>Streptophyta</taxon>
        <taxon>Embryophyta</taxon>
        <taxon>Tracheophyta</taxon>
        <taxon>Spermatophyta</taxon>
        <taxon>Magnoliopsida</taxon>
        <taxon>eudicotyledons</taxon>
        <taxon>Gunneridae</taxon>
        <taxon>Pentapetalae</taxon>
        <taxon>asterids</taxon>
        <taxon>lamiids</taxon>
        <taxon>Solanales</taxon>
        <taxon>Solanaceae</taxon>
        <taxon>Solanoideae</taxon>
        <taxon>Hyoscyameae</taxon>
        <taxon>Anisodus</taxon>
    </lineage>
</organism>
<comment type="caution">
    <text evidence="3">The sequence shown here is derived from an EMBL/GenBank/DDBJ whole genome shotgun (WGS) entry which is preliminary data.</text>
</comment>
<dbReference type="PANTHER" id="PTHR13803:SF39">
    <property type="entry name" value="SECRETORY 24AB, ISOFORM A"/>
    <property type="match status" value="1"/>
</dbReference>
<keyword evidence="4" id="KW-1185">Reference proteome</keyword>
<evidence type="ECO:0000259" key="2">
    <source>
        <dbReference type="Pfam" id="PF08033"/>
    </source>
</evidence>
<feature type="domain" description="Sec23/Sec24 trunk" evidence="1">
    <location>
        <begin position="1"/>
        <end position="113"/>
    </location>
</feature>
<dbReference type="SUPFAM" id="SSF81995">
    <property type="entry name" value="beta-sandwich domain of Sec23/24"/>
    <property type="match status" value="1"/>
</dbReference>
<gene>
    <name evidence="3" type="ORF">RND71_044125</name>
</gene>
<name>A0AAE1QNK3_9SOLA</name>
<dbReference type="InterPro" id="IPR006896">
    <property type="entry name" value="Sec23/24_trunk_dom"/>
</dbReference>
<dbReference type="Pfam" id="PF04811">
    <property type="entry name" value="Sec23_trunk"/>
    <property type="match status" value="1"/>
</dbReference>
<dbReference type="SUPFAM" id="SSF53300">
    <property type="entry name" value="vWA-like"/>
    <property type="match status" value="1"/>
</dbReference>
<sequence length="257" mass="28275">MGSALSLSKKILESIGGRITLFQATLPNIGPSKSGSVLKNREDVNNRTVSSNNTQVLTPLLNPVTDFYKNLGLECSETQIGVDIFILSSSFADIASISPISKITGGSIFYYGNNGYNIQCSPGRVLARFESDFEYYLSRSIGFEAVLRIRKTKGFGIQSFFGNFFVRSVDLLALPNCNPDSGYAVQLSIDEELKDFSHVCFQAAVLYTSTDGERRIKVHTVSFPVVSTIHEVINNADQEAVVGLVLIKFFKQDNKID</sequence>
<dbReference type="InterPro" id="IPR036465">
    <property type="entry name" value="vWFA_dom_sf"/>
</dbReference>
<dbReference type="GO" id="GO:0006886">
    <property type="term" value="P:intracellular protein transport"/>
    <property type="evidence" value="ECO:0007669"/>
    <property type="project" value="InterPro"/>
</dbReference>